<feature type="domain" description="Bypass-of-forespore C N-terminal" evidence="3">
    <location>
        <begin position="43"/>
        <end position="93"/>
    </location>
</feature>
<gene>
    <name evidence="4" type="ORF">JOC74_001433</name>
</gene>
<dbReference type="Gene3D" id="3.10.20.420">
    <property type="entry name" value="Bypass-of-forespore C, N-terminal domain"/>
    <property type="match status" value="1"/>
</dbReference>
<accession>A0ABS4CTP6</accession>
<comment type="caution">
    <text evidence="4">The sequence shown here is derived from an EMBL/GenBank/DDBJ whole genome shotgun (WGS) entry which is preliminary data.</text>
</comment>
<sequence>MKTIVIRCAAAIFCLAIFGFFSEAGLATTGNTQILNRTKPLTITVQVENVYLDGDVNIEKYKETIWAMEDFWAEYEGYSLAEQREGFVIFRKQIDDISPLSKLNGYIGLTGDGIISTFHGRPDSVKIPIQLFFQVDTGRLESHIENKLKMGIPFRSKKEFLQVMNQYKLYAS</sequence>
<dbReference type="Gene3D" id="3.30.70.1740">
    <property type="entry name" value="Bypass-of-forespore C, C-terminal domain"/>
    <property type="match status" value="1"/>
</dbReference>
<evidence type="ECO:0000259" key="2">
    <source>
        <dbReference type="Pfam" id="PF08955"/>
    </source>
</evidence>
<reference evidence="4 5" key="1">
    <citation type="submission" date="2021-01" db="EMBL/GenBank/DDBJ databases">
        <title>Genomic Encyclopedia of Type Strains, Phase IV (KMG-IV): sequencing the most valuable type-strain genomes for metagenomic binning, comparative biology and taxonomic classification.</title>
        <authorList>
            <person name="Goeker M."/>
        </authorList>
    </citation>
    <scope>NUCLEOTIDE SEQUENCE [LARGE SCALE GENOMIC DNA]</scope>
    <source>
        <strain evidence="4 5">DSM 103394</strain>
    </source>
</reference>
<protein>
    <submittedName>
        <fullName evidence="4">Forespore regulator of the sigma-K checkpoint</fullName>
    </submittedName>
</protein>
<evidence type="ECO:0000256" key="1">
    <source>
        <dbReference type="SAM" id="SignalP"/>
    </source>
</evidence>
<evidence type="ECO:0000259" key="3">
    <source>
        <dbReference type="Pfam" id="PF08977"/>
    </source>
</evidence>
<dbReference type="Pfam" id="PF08977">
    <property type="entry name" value="BOFC_N"/>
    <property type="match status" value="1"/>
</dbReference>
<organism evidence="4 5">
    <name type="scientific">Bacillus capparidis</name>
    <dbReference type="NCBI Taxonomy" id="1840411"/>
    <lineage>
        <taxon>Bacteria</taxon>
        <taxon>Bacillati</taxon>
        <taxon>Bacillota</taxon>
        <taxon>Bacilli</taxon>
        <taxon>Bacillales</taxon>
        <taxon>Bacillaceae</taxon>
        <taxon>Bacillus</taxon>
    </lineage>
</organism>
<dbReference type="Pfam" id="PF08955">
    <property type="entry name" value="BofC_C"/>
    <property type="match status" value="1"/>
</dbReference>
<dbReference type="EMBL" id="JAFDST010000001">
    <property type="protein sequence ID" value="MBP1080945.1"/>
    <property type="molecule type" value="Genomic_DNA"/>
</dbReference>
<dbReference type="InterPro" id="IPR015071">
    <property type="entry name" value="BOFC_N"/>
</dbReference>
<evidence type="ECO:0000313" key="5">
    <source>
        <dbReference type="Proteomes" id="UP000674416"/>
    </source>
</evidence>
<name>A0ABS4CTP6_9BACI</name>
<keyword evidence="1" id="KW-0732">Signal</keyword>
<dbReference type="Proteomes" id="UP000674416">
    <property type="component" value="Unassembled WGS sequence"/>
</dbReference>
<feature type="chain" id="PRO_5045128007" evidence="1">
    <location>
        <begin position="25"/>
        <end position="172"/>
    </location>
</feature>
<keyword evidence="5" id="KW-1185">Reference proteome</keyword>
<proteinExistence type="predicted"/>
<feature type="signal peptide" evidence="1">
    <location>
        <begin position="1"/>
        <end position="24"/>
    </location>
</feature>
<feature type="domain" description="Bypass of forespore C C-terminal" evidence="2">
    <location>
        <begin position="95"/>
        <end position="168"/>
    </location>
</feature>
<evidence type="ECO:0000313" key="4">
    <source>
        <dbReference type="EMBL" id="MBP1080945.1"/>
    </source>
</evidence>
<dbReference type="InterPro" id="IPR015050">
    <property type="entry name" value="BofC_C"/>
</dbReference>
<dbReference type="InterPro" id="IPR038118">
    <property type="entry name" value="BOFC_N_sf"/>
</dbReference>
<dbReference type="InterPro" id="IPR038117">
    <property type="entry name" value="BofC_C_sf"/>
</dbReference>